<feature type="compositionally biased region" description="Low complexity" evidence="1">
    <location>
        <begin position="81"/>
        <end position="91"/>
    </location>
</feature>
<dbReference type="EMBL" id="UOFZ01000107">
    <property type="protein sequence ID" value="VAX13241.1"/>
    <property type="molecule type" value="Genomic_DNA"/>
</dbReference>
<accession>A0A3B1BFM3</accession>
<protein>
    <submittedName>
        <fullName evidence="2">Uncharacterized protein</fullName>
    </submittedName>
</protein>
<evidence type="ECO:0000313" key="2">
    <source>
        <dbReference type="EMBL" id="VAX13241.1"/>
    </source>
</evidence>
<sequence length="108" mass="11678">MSEGIQLSEELISNIFQAIAAHDTAVEQDMMLGLQYLSAITGYLSAAFPGTDHERDELLDQLAAFTRHVCDEQVAATKQQAQPAAAEATVKGRSVETNDPAMGIWTPE</sequence>
<name>A0A3B1BFM3_9ZZZZ</name>
<gene>
    <name evidence="2" type="ORF">MNBD_GAMMA24-1092</name>
</gene>
<organism evidence="2">
    <name type="scientific">hydrothermal vent metagenome</name>
    <dbReference type="NCBI Taxonomy" id="652676"/>
    <lineage>
        <taxon>unclassified sequences</taxon>
        <taxon>metagenomes</taxon>
        <taxon>ecological metagenomes</taxon>
    </lineage>
</organism>
<feature type="region of interest" description="Disordered" evidence="1">
    <location>
        <begin position="81"/>
        <end position="108"/>
    </location>
</feature>
<evidence type="ECO:0000256" key="1">
    <source>
        <dbReference type="SAM" id="MobiDB-lite"/>
    </source>
</evidence>
<proteinExistence type="predicted"/>
<dbReference type="AlphaFoldDB" id="A0A3B1BFM3"/>
<reference evidence="2" key="1">
    <citation type="submission" date="2018-06" db="EMBL/GenBank/DDBJ databases">
        <authorList>
            <person name="Zhirakovskaya E."/>
        </authorList>
    </citation>
    <scope>NUCLEOTIDE SEQUENCE</scope>
</reference>